<reference evidence="5 8" key="2">
    <citation type="submission" date="2020-01" db="EMBL/GenBank/DDBJ databases">
        <authorList>
            <person name="Sanchez-Estrada R."/>
            <person name="Gonzalez-Y-Merchand J.A."/>
            <person name="Rivera-Gutierrez S."/>
        </authorList>
    </citation>
    <scope>NUCLEOTIDE SEQUENCE [LARGE SCALE GENOMIC DNA]</scope>
    <source>
        <strain evidence="5 8">CST 7247</strain>
    </source>
</reference>
<evidence type="ECO:0000313" key="8">
    <source>
        <dbReference type="Proteomes" id="UP000466523"/>
    </source>
</evidence>
<comment type="similarity">
    <text evidence="1">Belongs to the mycobacterial PPE family.</text>
</comment>
<name>A0A1X0EFZ4_9MYCO</name>
<dbReference type="GO" id="GO:0052572">
    <property type="term" value="P:response to host immune response"/>
    <property type="evidence" value="ECO:0007669"/>
    <property type="project" value="TreeGrafter"/>
</dbReference>
<evidence type="ECO:0000256" key="2">
    <source>
        <dbReference type="SAM" id="MobiDB-lite"/>
    </source>
</evidence>
<protein>
    <submittedName>
        <fullName evidence="5">PPE family protein</fullName>
    </submittedName>
</protein>
<dbReference type="Gene3D" id="1.20.1260.20">
    <property type="entry name" value="PPE superfamily"/>
    <property type="match status" value="1"/>
</dbReference>
<feature type="domain" description="PPE family C-terminal" evidence="4">
    <location>
        <begin position="299"/>
        <end position="384"/>
    </location>
</feature>
<evidence type="ECO:0000313" key="5">
    <source>
        <dbReference type="EMBL" id="NDJ91942.1"/>
    </source>
</evidence>
<dbReference type="FunFam" id="1.20.1260.20:FF:000001">
    <property type="entry name" value="PPE family protein PPE41"/>
    <property type="match status" value="1"/>
</dbReference>
<dbReference type="InterPro" id="IPR038332">
    <property type="entry name" value="PPE_sf"/>
</dbReference>
<dbReference type="AlphaFoldDB" id="A0A1X0EFZ4"/>
<dbReference type="PANTHER" id="PTHR46766">
    <property type="entry name" value="GLUTAMINE-RICH PROTEIN 2"/>
    <property type="match status" value="1"/>
</dbReference>
<dbReference type="PANTHER" id="PTHR46766:SF1">
    <property type="entry name" value="GLUTAMINE-RICH PROTEIN 2"/>
    <property type="match status" value="1"/>
</dbReference>
<gene>
    <name evidence="6" type="ORF">BST28_01450</name>
    <name evidence="5" type="ORF">GWR20_22880</name>
</gene>
<evidence type="ECO:0000313" key="6">
    <source>
        <dbReference type="EMBL" id="ORA83612.1"/>
    </source>
</evidence>
<dbReference type="InterPro" id="IPR000030">
    <property type="entry name" value="PPE_dom"/>
</dbReference>
<evidence type="ECO:0000256" key="1">
    <source>
        <dbReference type="ARBA" id="ARBA00010652"/>
    </source>
</evidence>
<dbReference type="Proteomes" id="UP000192713">
    <property type="component" value="Unassembled WGS sequence"/>
</dbReference>
<reference evidence="6 7" key="1">
    <citation type="submission" date="2017-02" db="EMBL/GenBank/DDBJ databases">
        <title>The new phylogeny of genus Mycobacterium.</title>
        <authorList>
            <person name="Tortoli E."/>
            <person name="Trovato A."/>
            <person name="Cirillo D.M."/>
        </authorList>
    </citation>
    <scope>NUCLEOTIDE SEQUENCE [LARGE SCALE GENOMIC DNA]</scope>
    <source>
        <strain evidence="6 7">DSM 45093</strain>
    </source>
</reference>
<dbReference type="EMBL" id="MVHU01000001">
    <property type="protein sequence ID" value="ORA83612.1"/>
    <property type="molecule type" value="Genomic_DNA"/>
</dbReference>
<dbReference type="SUPFAM" id="SSF140459">
    <property type="entry name" value="PE/PPE dimer-like"/>
    <property type="match status" value="1"/>
</dbReference>
<sequence length="448" mass="44675">MDFGVLPPEVNSGRMYAGPGSSPMMAAATAWDRLATELSAAATHYQDVITELTSQAWQGPTATTMAAAAAPYVAWMSTTATQAEQAATQARAAAAAYEAAFTATVPPPVIATNRTTLATLIATNILGQNTPAIAANQAEYAAMWAQDAGAMYSYAAASAAATTLTPFSPPPQNTNPTGATTQAAAVAQSTGTAAGNSLQNIIDQILNFNLADTQIGKDFLALNGSFSGLQAVIGGLGYTASGSMFTIVPGVNAAITASSAMTSAMSAAGVLPVSSVTTLPEAGSVGRLVGSSGAGGQTSATLGRAGSVGGLTVPPSWGSAASPLAAASSNVRLAAAAAPMSGLGGMPAAPGGFMGGMPMLAGAVNAPRSGESGSRFGSRLKVLPELGGQPAEEPSTRWAAPAQPAATSGARFSERDELKELRKVAAELVKERDILHRSAVALLKDVSN</sequence>
<feature type="domain" description="PPE" evidence="3">
    <location>
        <begin position="2"/>
        <end position="165"/>
    </location>
</feature>
<feature type="region of interest" description="Disordered" evidence="2">
    <location>
        <begin position="386"/>
        <end position="413"/>
    </location>
</feature>
<evidence type="ECO:0000313" key="7">
    <source>
        <dbReference type="Proteomes" id="UP000192713"/>
    </source>
</evidence>
<comment type="caution">
    <text evidence="6">The sequence shown here is derived from an EMBL/GenBank/DDBJ whole genome shotgun (WGS) entry which is preliminary data.</text>
</comment>
<dbReference type="Proteomes" id="UP000466523">
    <property type="component" value="Unassembled WGS sequence"/>
</dbReference>
<proteinExistence type="inferred from homology"/>
<dbReference type="InterPro" id="IPR022171">
    <property type="entry name" value="PPE_C"/>
</dbReference>
<evidence type="ECO:0000259" key="4">
    <source>
        <dbReference type="Pfam" id="PF12484"/>
    </source>
</evidence>
<accession>A0A1X0EFZ4</accession>
<dbReference type="Pfam" id="PF12484">
    <property type="entry name" value="PPE-SVP"/>
    <property type="match status" value="1"/>
</dbReference>
<evidence type="ECO:0000259" key="3">
    <source>
        <dbReference type="Pfam" id="PF00823"/>
    </source>
</evidence>
<organism evidence="6 7">
    <name type="scientific">Mycolicibacter kumamotonensis</name>
    <dbReference type="NCBI Taxonomy" id="354243"/>
    <lineage>
        <taxon>Bacteria</taxon>
        <taxon>Bacillati</taxon>
        <taxon>Actinomycetota</taxon>
        <taxon>Actinomycetes</taxon>
        <taxon>Mycobacteriales</taxon>
        <taxon>Mycobacteriaceae</taxon>
        <taxon>Mycolicibacter</taxon>
    </lineage>
</organism>
<dbReference type="Pfam" id="PF00823">
    <property type="entry name" value="PPE"/>
    <property type="match status" value="1"/>
</dbReference>
<dbReference type="EMBL" id="JAACYR010000155">
    <property type="protein sequence ID" value="NDJ91942.1"/>
    <property type="molecule type" value="Genomic_DNA"/>
</dbReference>